<evidence type="ECO:0000313" key="2">
    <source>
        <dbReference type="Proteomes" id="UP001218218"/>
    </source>
</evidence>
<reference evidence="1" key="1">
    <citation type="submission" date="2023-03" db="EMBL/GenBank/DDBJ databases">
        <title>Massive genome expansion in bonnet fungi (Mycena s.s.) driven by repeated elements and novel gene families across ecological guilds.</title>
        <authorList>
            <consortium name="Lawrence Berkeley National Laboratory"/>
            <person name="Harder C.B."/>
            <person name="Miyauchi S."/>
            <person name="Viragh M."/>
            <person name="Kuo A."/>
            <person name="Thoen E."/>
            <person name="Andreopoulos B."/>
            <person name="Lu D."/>
            <person name="Skrede I."/>
            <person name="Drula E."/>
            <person name="Henrissat B."/>
            <person name="Morin E."/>
            <person name="Kohler A."/>
            <person name="Barry K."/>
            <person name="LaButti K."/>
            <person name="Morin E."/>
            <person name="Salamov A."/>
            <person name="Lipzen A."/>
            <person name="Mereny Z."/>
            <person name="Hegedus B."/>
            <person name="Baldrian P."/>
            <person name="Stursova M."/>
            <person name="Weitz H."/>
            <person name="Taylor A."/>
            <person name="Grigoriev I.V."/>
            <person name="Nagy L.G."/>
            <person name="Martin F."/>
            <person name="Kauserud H."/>
        </authorList>
    </citation>
    <scope>NUCLEOTIDE SEQUENCE</scope>
    <source>
        <strain evidence="1">CBHHK002</strain>
    </source>
</reference>
<proteinExistence type="predicted"/>
<name>A0AAD7EJ97_9AGAR</name>
<protein>
    <recommendedName>
        <fullName evidence="3">Reverse transcriptase domain-containing protein</fullName>
    </recommendedName>
</protein>
<gene>
    <name evidence="1" type="ORF">DFH08DRAFT_618619</name>
</gene>
<dbReference type="AlphaFoldDB" id="A0AAD7EJ97"/>
<comment type="caution">
    <text evidence="1">The sequence shown here is derived from an EMBL/GenBank/DDBJ whole genome shotgun (WGS) entry which is preliminary data.</text>
</comment>
<feature type="non-terminal residue" evidence="1">
    <location>
        <position position="1"/>
    </location>
</feature>
<dbReference type="Proteomes" id="UP001218218">
    <property type="component" value="Unassembled WGS sequence"/>
</dbReference>
<sequence length="77" mass="8651">KWCLTVGMLPPSQNVFHAGHYTNDNMFILQCAIDRARALRKHLFVVFTDLSNAFPFTDQAALWLKMHAAGAGKAIFD</sequence>
<feature type="non-terminal residue" evidence="1">
    <location>
        <position position="77"/>
    </location>
</feature>
<dbReference type="EMBL" id="JARIHO010000039">
    <property type="protein sequence ID" value="KAJ7328401.1"/>
    <property type="molecule type" value="Genomic_DNA"/>
</dbReference>
<keyword evidence="2" id="KW-1185">Reference proteome</keyword>
<evidence type="ECO:0000313" key="1">
    <source>
        <dbReference type="EMBL" id="KAJ7328401.1"/>
    </source>
</evidence>
<organism evidence="1 2">
    <name type="scientific">Mycena albidolilacea</name>
    <dbReference type="NCBI Taxonomy" id="1033008"/>
    <lineage>
        <taxon>Eukaryota</taxon>
        <taxon>Fungi</taxon>
        <taxon>Dikarya</taxon>
        <taxon>Basidiomycota</taxon>
        <taxon>Agaricomycotina</taxon>
        <taxon>Agaricomycetes</taxon>
        <taxon>Agaricomycetidae</taxon>
        <taxon>Agaricales</taxon>
        <taxon>Marasmiineae</taxon>
        <taxon>Mycenaceae</taxon>
        <taxon>Mycena</taxon>
    </lineage>
</organism>
<accession>A0AAD7EJ97</accession>
<evidence type="ECO:0008006" key="3">
    <source>
        <dbReference type="Google" id="ProtNLM"/>
    </source>
</evidence>